<accession>A0ABW9RV64</accession>
<evidence type="ECO:0000313" key="2">
    <source>
        <dbReference type="EMBL" id="MTI27139.1"/>
    </source>
</evidence>
<evidence type="ECO:0000313" key="3">
    <source>
        <dbReference type="Proteomes" id="UP000798808"/>
    </source>
</evidence>
<dbReference type="PROSITE" id="PS51257">
    <property type="entry name" value="PROKAR_LIPOPROTEIN"/>
    <property type="match status" value="1"/>
</dbReference>
<dbReference type="EMBL" id="SMLW01000614">
    <property type="protein sequence ID" value="MTI27139.1"/>
    <property type="molecule type" value="Genomic_DNA"/>
</dbReference>
<sequence>MKSTKLIYAIAFGAIIFSCSGEDGDPGPQGPQGEQGVQGEQGPQGEQGEQGESADVNEFFTSTPVTGTLSGTRSDGTTAIDHSFEFAVSGDKYDRYKINEGSDVVNIGFGRYDVITSDQSFFLEFNYNEATETVTYVGEMSLENYEPVEDSQTLYVDVDFCCETAGAADVLQISNYALNKTEGTLSFDYVLKIPGGSVNNDNDLTITGTANLKVRANLITRMGE</sequence>
<proteinExistence type="predicted"/>
<feature type="compositionally biased region" description="Low complexity" evidence="1">
    <location>
        <begin position="31"/>
        <end position="51"/>
    </location>
</feature>
<dbReference type="Proteomes" id="UP000798808">
    <property type="component" value="Unassembled WGS sequence"/>
</dbReference>
<reference evidence="2 3" key="1">
    <citation type="submission" date="2019-02" db="EMBL/GenBank/DDBJ databases">
        <authorList>
            <person name="Goldberg S.R."/>
            <person name="Haltli B.A."/>
            <person name="Correa H."/>
            <person name="Russell K.G."/>
        </authorList>
    </citation>
    <scope>NUCLEOTIDE SEQUENCE [LARGE SCALE GENOMIC DNA]</scope>
    <source>
        <strain evidence="2 3">JCM 16186</strain>
    </source>
</reference>
<evidence type="ECO:0000256" key="1">
    <source>
        <dbReference type="SAM" id="MobiDB-lite"/>
    </source>
</evidence>
<comment type="caution">
    <text evidence="2">The sequence shown here is derived from an EMBL/GenBank/DDBJ whole genome shotgun (WGS) entry which is preliminary data.</text>
</comment>
<protein>
    <submittedName>
        <fullName evidence="2">Collagen-like protein</fullName>
    </submittedName>
</protein>
<gene>
    <name evidence="2" type="ORF">E1163_19445</name>
</gene>
<name>A0ABW9RV64_9BACT</name>
<dbReference type="Gene3D" id="1.20.5.320">
    <property type="entry name" value="6-Phosphogluconate Dehydrogenase, domain 3"/>
    <property type="match status" value="1"/>
</dbReference>
<organism evidence="2 3">
    <name type="scientific">Fulvivirga kasyanovii</name>
    <dbReference type="NCBI Taxonomy" id="396812"/>
    <lineage>
        <taxon>Bacteria</taxon>
        <taxon>Pseudomonadati</taxon>
        <taxon>Bacteroidota</taxon>
        <taxon>Cytophagia</taxon>
        <taxon>Cytophagales</taxon>
        <taxon>Fulvivirgaceae</taxon>
        <taxon>Fulvivirga</taxon>
    </lineage>
</organism>
<dbReference type="RefSeq" id="WP_221418045.1">
    <property type="nucleotide sequence ID" value="NZ_BAAAFL010000003.1"/>
</dbReference>
<feature type="region of interest" description="Disordered" evidence="1">
    <location>
        <begin position="21"/>
        <end position="52"/>
    </location>
</feature>
<keyword evidence="3" id="KW-1185">Reference proteome</keyword>